<keyword evidence="3" id="KW-0804">Transcription</keyword>
<dbReference type="InterPro" id="IPR016032">
    <property type="entry name" value="Sig_transdc_resp-reg_C-effctor"/>
</dbReference>
<dbReference type="InterPro" id="IPR039420">
    <property type="entry name" value="WalR-like"/>
</dbReference>
<keyword evidence="2" id="KW-0238">DNA-binding</keyword>
<dbReference type="PANTHER" id="PTHR43214">
    <property type="entry name" value="TWO-COMPONENT RESPONSE REGULATOR"/>
    <property type="match status" value="1"/>
</dbReference>
<dbReference type="GO" id="GO:0006355">
    <property type="term" value="P:regulation of DNA-templated transcription"/>
    <property type="evidence" value="ECO:0007669"/>
    <property type="project" value="InterPro"/>
</dbReference>
<accession>A0A7G7WMD7</accession>
<keyword evidence="1" id="KW-0805">Transcription regulation</keyword>
<dbReference type="SUPFAM" id="SSF46894">
    <property type="entry name" value="C-terminal effector domain of the bipartite response regulators"/>
    <property type="match status" value="1"/>
</dbReference>
<sequence length="305" mass="32673">MKTSTLKTHGEDLMATVIGKPSPGESTVGPADGTIDTVEDVTRMESALLQARALIESTMSLHRTRPVRESLVLRADDSDIGGTVTRLVGLARHSVSVSLSAGENVSAVFDALAAHATPSKERAAGGGTGGPVIRLLCTPQAVNNCGPNAEHFRGTRCEIRVDDRELRGMLIVDSRVALVPGFPGKAGDATIVKDTASARALDLLFAGMWANAQSLAEYQRTSARMRTESVRRILEQLCEGHTDEVAARELRVSLRTYRRHVAEIMQTLGANSRFQAGVRAVEMALLPQRTDVPARESGTETRGHG</sequence>
<feature type="domain" description="HTH luxR-type" evidence="4">
    <location>
        <begin position="223"/>
        <end position="280"/>
    </location>
</feature>
<name>A0A7G7WMD7_STRV1</name>
<dbReference type="SMART" id="SM00421">
    <property type="entry name" value="HTH_LUXR"/>
    <property type="match status" value="1"/>
</dbReference>
<evidence type="ECO:0000256" key="3">
    <source>
        <dbReference type="ARBA" id="ARBA00023163"/>
    </source>
</evidence>
<evidence type="ECO:0000256" key="2">
    <source>
        <dbReference type="ARBA" id="ARBA00023125"/>
    </source>
</evidence>
<dbReference type="RefSeq" id="WP_244302146.1">
    <property type="nucleotide sequence ID" value="NZ_DS999641.1"/>
</dbReference>
<reference evidence="5" key="1">
    <citation type="journal article" date="2020" name="Angew. Chem. Int. Ed.">
        <title>Discovery of a Cryptic Depsipeptide from Streptomyces ghanaensis via MALDI-MS-Guided High-Throughput Elicitor Screening.</title>
        <authorList>
            <person name="Zhang C."/>
            <person name="Seyedsayamdost M.R."/>
        </authorList>
    </citation>
    <scope>NUCLEOTIDE SEQUENCE</scope>
    <source>
        <strain evidence="5">ATCC 14672</strain>
    </source>
</reference>
<dbReference type="AlphaFoldDB" id="A0A7G7WMD7"/>
<evidence type="ECO:0000313" key="5">
    <source>
        <dbReference type="EMBL" id="QNH67530.1"/>
    </source>
</evidence>
<proteinExistence type="predicted"/>
<gene>
    <name evidence="5" type="primary">cip2</name>
</gene>
<evidence type="ECO:0000256" key="1">
    <source>
        <dbReference type="ARBA" id="ARBA00023015"/>
    </source>
</evidence>
<dbReference type="Gene3D" id="1.10.10.10">
    <property type="entry name" value="Winged helix-like DNA-binding domain superfamily/Winged helix DNA-binding domain"/>
    <property type="match status" value="1"/>
</dbReference>
<dbReference type="InterPro" id="IPR000792">
    <property type="entry name" value="Tscrpt_reg_LuxR_C"/>
</dbReference>
<dbReference type="InterPro" id="IPR036388">
    <property type="entry name" value="WH-like_DNA-bd_sf"/>
</dbReference>
<dbReference type="PANTHER" id="PTHR43214:SF24">
    <property type="entry name" value="TRANSCRIPTIONAL REGULATORY PROTEIN NARL-RELATED"/>
    <property type="match status" value="1"/>
</dbReference>
<protein>
    <submittedName>
        <fullName evidence="5">Cip2</fullName>
    </submittedName>
</protein>
<evidence type="ECO:0000259" key="4">
    <source>
        <dbReference type="SMART" id="SM00421"/>
    </source>
</evidence>
<organism evidence="5">
    <name type="scientific">Streptomyces viridosporus (strain ATCC 14672 / DSM 40746 / JCM 4963 / KCTC 9882 / NRRL B-12104 / FH 1290)</name>
    <name type="common">Streptomyces ghanaensis</name>
    <dbReference type="NCBI Taxonomy" id="566461"/>
    <lineage>
        <taxon>Bacteria</taxon>
        <taxon>Bacillati</taxon>
        <taxon>Actinomycetota</taxon>
        <taxon>Actinomycetes</taxon>
        <taxon>Kitasatosporales</taxon>
        <taxon>Streptomycetaceae</taxon>
        <taxon>Streptomyces</taxon>
    </lineage>
</organism>
<dbReference type="GO" id="GO:0003677">
    <property type="term" value="F:DNA binding"/>
    <property type="evidence" value="ECO:0007669"/>
    <property type="project" value="UniProtKB-KW"/>
</dbReference>
<dbReference type="EMBL" id="MT417183">
    <property type="protein sequence ID" value="QNH67530.1"/>
    <property type="molecule type" value="Genomic_DNA"/>
</dbReference>